<sequence length="137" mass="14724">MGRTPLTQKAFIGSMLLLLPCLTWAEEAAASELSVSDIAIMLGIVGVLIAWSVYEGLRSSRVTKRLAPHQAIIAANTPPVTPWQAHAENCPFCEAPMALRTAKAGKRFYGCSRAPICQGTKLIGHHARARASRLSSL</sequence>
<dbReference type="RefSeq" id="WP_229685329.1">
    <property type="nucleotide sequence ID" value="NZ_BMNW01000005.1"/>
</dbReference>
<protein>
    <recommendedName>
        <fullName evidence="3">DNA topoisomerase type IA zn finger domain-containing protein</fullName>
    </recommendedName>
</protein>
<feature type="signal peptide" evidence="2">
    <location>
        <begin position="1"/>
        <end position="25"/>
    </location>
</feature>
<gene>
    <name evidence="4" type="ORF">GCM10009425_25520</name>
</gene>
<evidence type="ECO:0000259" key="3">
    <source>
        <dbReference type="Pfam" id="PF01396"/>
    </source>
</evidence>
<keyword evidence="2" id="KW-0732">Signal</keyword>
<reference evidence="5" key="1">
    <citation type="journal article" date="2019" name="Int. J. Syst. Evol. Microbiol.">
        <title>The Global Catalogue of Microorganisms (GCM) 10K type strain sequencing project: providing services to taxonomists for standard genome sequencing and annotation.</title>
        <authorList>
            <consortium name="The Broad Institute Genomics Platform"/>
            <consortium name="The Broad Institute Genome Sequencing Center for Infectious Disease"/>
            <person name="Wu L."/>
            <person name="Ma J."/>
        </authorList>
    </citation>
    <scope>NUCLEOTIDE SEQUENCE [LARGE SCALE GENOMIC DNA]</scope>
    <source>
        <strain evidence="5">JCM 13501</strain>
    </source>
</reference>
<evidence type="ECO:0000313" key="5">
    <source>
        <dbReference type="Proteomes" id="UP000616499"/>
    </source>
</evidence>
<dbReference type="Proteomes" id="UP000616499">
    <property type="component" value="Unassembled WGS sequence"/>
</dbReference>
<dbReference type="EMBL" id="BMNW01000005">
    <property type="protein sequence ID" value="GGM13397.1"/>
    <property type="molecule type" value="Genomic_DNA"/>
</dbReference>
<evidence type="ECO:0000313" key="4">
    <source>
        <dbReference type="EMBL" id="GGM13397.1"/>
    </source>
</evidence>
<keyword evidence="1" id="KW-0472">Membrane</keyword>
<evidence type="ECO:0000256" key="2">
    <source>
        <dbReference type="SAM" id="SignalP"/>
    </source>
</evidence>
<comment type="caution">
    <text evidence="4">The sequence shown here is derived from an EMBL/GenBank/DDBJ whole genome shotgun (WGS) entry which is preliminary data.</text>
</comment>
<dbReference type="Pfam" id="PF01396">
    <property type="entry name" value="Zn_ribbon_Top1"/>
    <property type="match status" value="1"/>
</dbReference>
<organism evidence="4 5">
    <name type="scientific">Pseudomonas asuensis</name>
    <dbReference type="NCBI Taxonomy" id="1825787"/>
    <lineage>
        <taxon>Bacteria</taxon>
        <taxon>Pseudomonadati</taxon>
        <taxon>Pseudomonadota</taxon>
        <taxon>Gammaproteobacteria</taxon>
        <taxon>Pseudomonadales</taxon>
        <taxon>Pseudomonadaceae</taxon>
        <taxon>Pseudomonas</taxon>
    </lineage>
</organism>
<feature type="transmembrane region" description="Helical" evidence="1">
    <location>
        <begin position="35"/>
        <end position="54"/>
    </location>
</feature>
<keyword evidence="5" id="KW-1185">Reference proteome</keyword>
<dbReference type="InterPro" id="IPR013498">
    <property type="entry name" value="Topo_IA_Znf"/>
</dbReference>
<feature type="domain" description="DNA topoisomerase type IA zn finger" evidence="3">
    <location>
        <begin position="88"/>
        <end position="121"/>
    </location>
</feature>
<accession>A0ABQ2GVD5</accession>
<dbReference type="SUPFAM" id="SSF57783">
    <property type="entry name" value="Zinc beta-ribbon"/>
    <property type="match status" value="1"/>
</dbReference>
<name>A0ABQ2GVD5_9PSED</name>
<feature type="chain" id="PRO_5045045420" description="DNA topoisomerase type IA zn finger domain-containing protein" evidence="2">
    <location>
        <begin position="26"/>
        <end position="137"/>
    </location>
</feature>
<evidence type="ECO:0000256" key="1">
    <source>
        <dbReference type="SAM" id="Phobius"/>
    </source>
</evidence>
<keyword evidence="1" id="KW-0812">Transmembrane</keyword>
<dbReference type="Gene3D" id="3.30.65.10">
    <property type="entry name" value="Bacterial Topoisomerase I, domain 1"/>
    <property type="match status" value="1"/>
</dbReference>
<proteinExistence type="predicted"/>
<keyword evidence="1" id="KW-1133">Transmembrane helix</keyword>